<feature type="compositionally biased region" description="Basic and acidic residues" evidence="2">
    <location>
        <begin position="128"/>
        <end position="151"/>
    </location>
</feature>
<organism evidence="5 6">
    <name type="scientific">Ditylenchus dipsaci</name>
    <dbReference type="NCBI Taxonomy" id="166011"/>
    <lineage>
        <taxon>Eukaryota</taxon>
        <taxon>Metazoa</taxon>
        <taxon>Ecdysozoa</taxon>
        <taxon>Nematoda</taxon>
        <taxon>Chromadorea</taxon>
        <taxon>Rhabditida</taxon>
        <taxon>Tylenchina</taxon>
        <taxon>Tylenchomorpha</taxon>
        <taxon>Sphaerularioidea</taxon>
        <taxon>Anguinidae</taxon>
        <taxon>Anguininae</taxon>
        <taxon>Ditylenchus</taxon>
    </lineage>
</organism>
<keyword evidence="5" id="KW-1185">Reference proteome</keyword>
<feature type="compositionally biased region" description="Low complexity" evidence="2">
    <location>
        <begin position="218"/>
        <end position="235"/>
    </location>
</feature>
<feature type="compositionally biased region" description="Acidic residues" evidence="2">
    <location>
        <begin position="169"/>
        <end position="182"/>
    </location>
</feature>
<proteinExistence type="predicted"/>
<feature type="region of interest" description="Disordered" evidence="2">
    <location>
        <begin position="110"/>
        <end position="242"/>
    </location>
</feature>
<feature type="signal peptide" evidence="3">
    <location>
        <begin position="1"/>
        <end position="29"/>
    </location>
</feature>
<accession>A0A915EPW3</accession>
<feature type="compositionally biased region" description="Low complexity" evidence="2">
    <location>
        <begin position="116"/>
        <end position="127"/>
    </location>
</feature>
<dbReference type="InterPro" id="IPR003582">
    <property type="entry name" value="ShKT_dom"/>
</dbReference>
<comment type="caution">
    <text evidence="1">Lacks conserved residue(s) required for the propagation of feature annotation.</text>
</comment>
<evidence type="ECO:0000256" key="1">
    <source>
        <dbReference type="PROSITE-ProRule" id="PRU01005"/>
    </source>
</evidence>
<dbReference type="AlphaFoldDB" id="A0A915EPW3"/>
<dbReference type="Proteomes" id="UP000887574">
    <property type="component" value="Unplaced"/>
</dbReference>
<feature type="compositionally biased region" description="Basic and acidic residues" evidence="2">
    <location>
        <begin position="195"/>
        <end position="212"/>
    </location>
</feature>
<dbReference type="WBParaSite" id="jg8221">
    <property type="protein sequence ID" value="jg8221"/>
    <property type="gene ID" value="jg8221"/>
</dbReference>
<name>A0A915EPW3_9BILA</name>
<keyword evidence="3" id="KW-0732">Signal</keyword>
<evidence type="ECO:0000259" key="4">
    <source>
        <dbReference type="PROSITE" id="PS51670"/>
    </source>
</evidence>
<feature type="domain" description="ShKT" evidence="4">
    <location>
        <begin position="64"/>
        <end position="102"/>
    </location>
</feature>
<evidence type="ECO:0000256" key="2">
    <source>
        <dbReference type="SAM" id="MobiDB-lite"/>
    </source>
</evidence>
<evidence type="ECO:0000313" key="6">
    <source>
        <dbReference type="WBParaSite" id="jg8221"/>
    </source>
</evidence>
<reference evidence="6" key="1">
    <citation type="submission" date="2022-11" db="UniProtKB">
        <authorList>
            <consortium name="WormBaseParasite"/>
        </authorList>
    </citation>
    <scope>IDENTIFICATION</scope>
</reference>
<dbReference type="PROSITE" id="PS51670">
    <property type="entry name" value="SHKT"/>
    <property type="match status" value="1"/>
</dbReference>
<feature type="compositionally biased region" description="Polar residues" evidence="2">
    <location>
        <begin position="152"/>
        <end position="166"/>
    </location>
</feature>
<evidence type="ECO:0000256" key="3">
    <source>
        <dbReference type="SAM" id="SignalP"/>
    </source>
</evidence>
<sequence length="242" mass="26337">MKCCLLYSSNIFTSIAIIVFIATLHCAVAEQGRPPGDDADNVQKHITSFLNNLQGSTEETSVECEDYSLYCAQFHAMLKYQCQDEYFGQAIQAGCPHTCNQCGGNKGNPLIHSHQESSGSSQMSWSSEEGKSHEAEKIGQETSKSKDHKDPTSLSSTETIIPSSASIDPELEAFDVVDEENPSDINLEDYGGPTRKNEKSKSSQSEAAEKGLQEPAKSLLTKSSGKSSSQDSYSTSEEDKEK</sequence>
<evidence type="ECO:0000313" key="5">
    <source>
        <dbReference type="Proteomes" id="UP000887574"/>
    </source>
</evidence>
<feature type="chain" id="PRO_5037732207" evidence="3">
    <location>
        <begin position="30"/>
        <end position="242"/>
    </location>
</feature>
<protein>
    <submittedName>
        <fullName evidence="6">ShKT domain-containing protein</fullName>
    </submittedName>
</protein>